<dbReference type="InterPro" id="IPR009057">
    <property type="entry name" value="Homeodomain-like_sf"/>
</dbReference>
<feature type="region of interest" description="Disordered" evidence="3">
    <location>
        <begin position="1"/>
        <end position="22"/>
    </location>
</feature>
<dbReference type="CDD" id="cd03137">
    <property type="entry name" value="GATase1_AraC_1"/>
    <property type="match status" value="1"/>
</dbReference>
<dbReference type="SUPFAM" id="SSF52317">
    <property type="entry name" value="Class I glutamine amidotransferase-like"/>
    <property type="match status" value="1"/>
</dbReference>
<accession>A0ABN2X5H0</accession>
<evidence type="ECO:0000313" key="6">
    <source>
        <dbReference type="Proteomes" id="UP001500897"/>
    </source>
</evidence>
<comment type="caution">
    <text evidence="5">The sequence shown here is derived from an EMBL/GenBank/DDBJ whole genome shotgun (WGS) entry which is preliminary data.</text>
</comment>
<organism evidence="5 6">
    <name type="scientific">Kitasatospora saccharophila</name>
    <dbReference type="NCBI Taxonomy" id="407973"/>
    <lineage>
        <taxon>Bacteria</taxon>
        <taxon>Bacillati</taxon>
        <taxon>Actinomycetota</taxon>
        <taxon>Actinomycetes</taxon>
        <taxon>Kitasatosporales</taxon>
        <taxon>Streptomycetaceae</taxon>
        <taxon>Kitasatospora</taxon>
    </lineage>
</organism>
<dbReference type="InterPro" id="IPR052158">
    <property type="entry name" value="INH-QAR"/>
</dbReference>
<dbReference type="SUPFAM" id="SSF46689">
    <property type="entry name" value="Homeodomain-like"/>
    <property type="match status" value="2"/>
</dbReference>
<dbReference type="PROSITE" id="PS01124">
    <property type="entry name" value="HTH_ARAC_FAMILY_2"/>
    <property type="match status" value="1"/>
</dbReference>
<feature type="domain" description="HTH araC/xylS-type" evidence="4">
    <location>
        <begin position="231"/>
        <end position="329"/>
    </location>
</feature>
<dbReference type="Proteomes" id="UP001500897">
    <property type="component" value="Unassembled WGS sequence"/>
</dbReference>
<dbReference type="RefSeq" id="WP_344553842.1">
    <property type="nucleotide sequence ID" value="NZ_BAAANS010000027.1"/>
</dbReference>
<dbReference type="Gene3D" id="1.10.10.60">
    <property type="entry name" value="Homeodomain-like"/>
    <property type="match status" value="1"/>
</dbReference>
<dbReference type="Pfam" id="PF01965">
    <property type="entry name" value="DJ-1_PfpI"/>
    <property type="match status" value="1"/>
</dbReference>
<evidence type="ECO:0000256" key="2">
    <source>
        <dbReference type="ARBA" id="ARBA00023163"/>
    </source>
</evidence>
<dbReference type="SMART" id="SM00342">
    <property type="entry name" value="HTH_ARAC"/>
    <property type="match status" value="1"/>
</dbReference>
<dbReference type="PANTHER" id="PTHR43130">
    <property type="entry name" value="ARAC-FAMILY TRANSCRIPTIONAL REGULATOR"/>
    <property type="match status" value="1"/>
</dbReference>
<gene>
    <name evidence="5" type="ORF">GCM10009759_41190</name>
</gene>
<sequence length="334" mass="35378">MATDPLCAPPSAPPSGSGSGPAPHRVAVLALDGVYPFELGIPRRVFGSTDGLYRLSTCTVDGRPVRTDADFGLTPDHGPEALAEADTVVVPPFAPVPTSPAPDPAVTAALALVRPGTRLISICTGAYVLAAAGLLDDRPATTHWALADHFRTLFPRVRLDPDVLFVDDGDVLTSAGAAAGVDLFLHVLRRDHGSAVANRAARICVVPPWRDGGQAQYIDRPVPSTGSTGTSATRDWALTRLHHPLTLAELAAHAAMSTRTFARRFQEETGQSPGRWLTQQRVALARHLLEATDLTVDQIATRVGFANPVSLRQHLHSAIGVSPLAYRRTFAGSS</sequence>
<dbReference type="Gene3D" id="3.40.50.880">
    <property type="match status" value="1"/>
</dbReference>
<reference evidence="5 6" key="1">
    <citation type="journal article" date="2019" name="Int. J. Syst. Evol. Microbiol.">
        <title>The Global Catalogue of Microorganisms (GCM) 10K type strain sequencing project: providing services to taxonomists for standard genome sequencing and annotation.</title>
        <authorList>
            <consortium name="The Broad Institute Genomics Platform"/>
            <consortium name="The Broad Institute Genome Sequencing Center for Infectious Disease"/>
            <person name="Wu L."/>
            <person name="Ma J."/>
        </authorList>
    </citation>
    <scope>NUCLEOTIDE SEQUENCE [LARGE SCALE GENOMIC DNA]</scope>
    <source>
        <strain evidence="5 6">JCM 14559</strain>
    </source>
</reference>
<proteinExistence type="predicted"/>
<dbReference type="InterPro" id="IPR002818">
    <property type="entry name" value="DJ-1/PfpI"/>
</dbReference>
<evidence type="ECO:0000256" key="1">
    <source>
        <dbReference type="ARBA" id="ARBA00023015"/>
    </source>
</evidence>
<evidence type="ECO:0000313" key="5">
    <source>
        <dbReference type="EMBL" id="GAA2104732.1"/>
    </source>
</evidence>
<keyword evidence="2" id="KW-0804">Transcription</keyword>
<dbReference type="EMBL" id="BAAANS010000027">
    <property type="protein sequence ID" value="GAA2104732.1"/>
    <property type="molecule type" value="Genomic_DNA"/>
</dbReference>
<dbReference type="InterPro" id="IPR018060">
    <property type="entry name" value="HTH_AraC"/>
</dbReference>
<protein>
    <submittedName>
        <fullName evidence="5">Helix-turn-helix domain-containing protein</fullName>
    </submittedName>
</protein>
<dbReference type="PANTHER" id="PTHR43130:SF3">
    <property type="entry name" value="HTH-TYPE TRANSCRIPTIONAL REGULATOR RV1931C"/>
    <property type="match status" value="1"/>
</dbReference>
<keyword evidence="1" id="KW-0805">Transcription regulation</keyword>
<evidence type="ECO:0000256" key="3">
    <source>
        <dbReference type="SAM" id="MobiDB-lite"/>
    </source>
</evidence>
<keyword evidence="6" id="KW-1185">Reference proteome</keyword>
<evidence type="ECO:0000259" key="4">
    <source>
        <dbReference type="PROSITE" id="PS01124"/>
    </source>
</evidence>
<name>A0ABN2X5H0_9ACTN</name>
<dbReference type="Pfam" id="PF12833">
    <property type="entry name" value="HTH_18"/>
    <property type="match status" value="1"/>
</dbReference>
<dbReference type="InterPro" id="IPR029062">
    <property type="entry name" value="Class_I_gatase-like"/>
</dbReference>